<protein>
    <submittedName>
        <fullName evidence="1">Uncharacterized protein</fullName>
    </submittedName>
</protein>
<sequence>MNQINILKGISIKISPIIRILFKIKTNFLLNLFMRHTIQNQKKNFLLQIGKKQFKGLQNETLSNLKKRINEIFMGQRNYQSLILIDDKQTSSRLSKRQKLLLLYKTNNLQHELIKTKTYHSNLNQQHKSIYLLQFQSYYLFCLRILQIDTYFQ</sequence>
<dbReference type="Proteomes" id="UP000009168">
    <property type="component" value="Unassembled WGS sequence"/>
</dbReference>
<evidence type="ECO:0000313" key="1">
    <source>
        <dbReference type="EMBL" id="EWS70955.1"/>
    </source>
</evidence>
<gene>
    <name evidence="1" type="ORF">TTHERM_000497679</name>
</gene>
<name>W7WVW0_TETTS</name>
<accession>W7WVW0</accession>
<dbReference type="InParanoid" id="W7WVW0"/>
<dbReference type="RefSeq" id="XP_012656511.1">
    <property type="nucleotide sequence ID" value="XM_012801057.1"/>
</dbReference>
<dbReference type="EMBL" id="GG662212">
    <property type="protein sequence ID" value="EWS70955.1"/>
    <property type="molecule type" value="Genomic_DNA"/>
</dbReference>
<dbReference type="GeneID" id="24439294"/>
<proteinExistence type="predicted"/>
<organism evidence="1 2">
    <name type="scientific">Tetrahymena thermophila (strain SB210)</name>
    <dbReference type="NCBI Taxonomy" id="312017"/>
    <lineage>
        <taxon>Eukaryota</taxon>
        <taxon>Sar</taxon>
        <taxon>Alveolata</taxon>
        <taxon>Ciliophora</taxon>
        <taxon>Intramacronucleata</taxon>
        <taxon>Oligohymenophorea</taxon>
        <taxon>Hymenostomatida</taxon>
        <taxon>Tetrahymenina</taxon>
        <taxon>Tetrahymenidae</taxon>
        <taxon>Tetrahymena</taxon>
    </lineage>
</organism>
<keyword evidence="2" id="KW-1185">Reference proteome</keyword>
<dbReference type="AlphaFoldDB" id="W7WVW0"/>
<evidence type="ECO:0000313" key="2">
    <source>
        <dbReference type="Proteomes" id="UP000009168"/>
    </source>
</evidence>
<dbReference type="KEGG" id="tet:TTHERM_000497679"/>
<reference evidence="2" key="1">
    <citation type="journal article" date="2006" name="PLoS Biol.">
        <title>Macronuclear genome sequence of the ciliate Tetrahymena thermophila, a model eukaryote.</title>
        <authorList>
            <person name="Eisen J.A."/>
            <person name="Coyne R.S."/>
            <person name="Wu M."/>
            <person name="Wu D."/>
            <person name="Thiagarajan M."/>
            <person name="Wortman J.R."/>
            <person name="Badger J.H."/>
            <person name="Ren Q."/>
            <person name="Amedeo P."/>
            <person name="Jones K.M."/>
            <person name="Tallon L.J."/>
            <person name="Delcher A.L."/>
            <person name="Salzberg S.L."/>
            <person name="Silva J.C."/>
            <person name="Haas B.J."/>
            <person name="Majoros W.H."/>
            <person name="Farzad M."/>
            <person name="Carlton J.M."/>
            <person name="Smith R.K. Jr."/>
            <person name="Garg J."/>
            <person name="Pearlman R.E."/>
            <person name="Karrer K.M."/>
            <person name="Sun L."/>
            <person name="Manning G."/>
            <person name="Elde N.C."/>
            <person name="Turkewitz A.P."/>
            <person name="Asai D.J."/>
            <person name="Wilkes D.E."/>
            <person name="Wang Y."/>
            <person name="Cai H."/>
            <person name="Collins K."/>
            <person name="Stewart B.A."/>
            <person name="Lee S.R."/>
            <person name="Wilamowska K."/>
            <person name="Weinberg Z."/>
            <person name="Ruzzo W.L."/>
            <person name="Wloga D."/>
            <person name="Gaertig J."/>
            <person name="Frankel J."/>
            <person name="Tsao C.-C."/>
            <person name="Gorovsky M.A."/>
            <person name="Keeling P.J."/>
            <person name="Waller R.F."/>
            <person name="Patron N.J."/>
            <person name="Cherry J.M."/>
            <person name="Stover N.A."/>
            <person name="Krieger C.J."/>
            <person name="del Toro C."/>
            <person name="Ryder H.F."/>
            <person name="Williamson S.C."/>
            <person name="Barbeau R.A."/>
            <person name="Hamilton E.P."/>
            <person name="Orias E."/>
        </authorList>
    </citation>
    <scope>NUCLEOTIDE SEQUENCE [LARGE SCALE GENOMIC DNA]</scope>
    <source>
        <strain evidence="2">SB210</strain>
    </source>
</reference>